<dbReference type="InterPro" id="IPR012651">
    <property type="entry name" value="Thia_Transptr_ThiT"/>
</dbReference>
<dbReference type="Gene3D" id="1.10.1760.20">
    <property type="match status" value="1"/>
</dbReference>
<proteinExistence type="predicted"/>
<dbReference type="Proteomes" id="UP001595901">
    <property type="component" value="Unassembled WGS sequence"/>
</dbReference>
<feature type="transmembrane region" description="Helical" evidence="1">
    <location>
        <begin position="165"/>
        <end position="187"/>
    </location>
</feature>
<dbReference type="RefSeq" id="WP_380430879.1">
    <property type="nucleotide sequence ID" value="NZ_JBHSAC010000037.1"/>
</dbReference>
<evidence type="ECO:0000313" key="2">
    <source>
        <dbReference type="EMBL" id="MFC3931972.1"/>
    </source>
</evidence>
<evidence type="ECO:0000256" key="1">
    <source>
        <dbReference type="SAM" id="Phobius"/>
    </source>
</evidence>
<reference evidence="3" key="1">
    <citation type="journal article" date="2019" name="Int. J. Syst. Evol. Microbiol.">
        <title>The Global Catalogue of Microorganisms (GCM) 10K type strain sequencing project: providing services to taxonomists for standard genome sequencing and annotation.</title>
        <authorList>
            <consortium name="The Broad Institute Genomics Platform"/>
            <consortium name="The Broad Institute Genome Sequencing Center for Infectious Disease"/>
            <person name="Wu L."/>
            <person name="Ma J."/>
        </authorList>
    </citation>
    <scope>NUCLEOTIDE SEQUENCE [LARGE SCALE GENOMIC DNA]</scope>
    <source>
        <strain evidence="3">CCUG 58728</strain>
    </source>
</reference>
<keyword evidence="3" id="KW-1185">Reference proteome</keyword>
<accession>A0ABV8D1D9</accession>
<keyword evidence="1" id="KW-1133">Transmembrane helix</keyword>
<organism evidence="2 3">
    <name type="scientific">Streptococcus dentapri</name>
    <dbReference type="NCBI Taxonomy" id="573564"/>
    <lineage>
        <taxon>Bacteria</taxon>
        <taxon>Bacillati</taxon>
        <taxon>Bacillota</taxon>
        <taxon>Bacilli</taxon>
        <taxon>Lactobacillales</taxon>
        <taxon>Streptococcaceae</taxon>
        <taxon>Streptococcus</taxon>
    </lineage>
</organism>
<dbReference type="Pfam" id="PF09515">
    <property type="entry name" value="Thia_YuaJ"/>
    <property type="match status" value="1"/>
</dbReference>
<feature type="transmembrane region" description="Helical" evidence="1">
    <location>
        <begin position="84"/>
        <end position="104"/>
    </location>
</feature>
<keyword evidence="1" id="KW-0472">Membrane</keyword>
<sequence>MQKTKINVIAETSLLAGLAMILDLLTQPMSLGPWISFSFKMVPIFILAFRRGIKPAMLAGLIWGILQVAFGEAAGNWLNLTQGFLEYFVAFSFVGIGGLVKPWLDKAMTKKETFKGLSLIILGIFLGTISRYFIHFIAGIIFWGSYAPKGQSALLYSSIINGSSWLGETLACSIALWLLYPFINIFLKK</sequence>
<keyword evidence="1" id="KW-0812">Transmembrane</keyword>
<gene>
    <name evidence="2" type="primary">thiT</name>
    <name evidence="2" type="ORF">ACFOSE_04130</name>
</gene>
<feature type="transmembrane region" description="Helical" evidence="1">
    <location>
        <begin position="31"/>
        <end position="49"/>
    </location>
</feature>
<feature type="transmembrane region" description="Helical" evidence="1">
    <location>
        <begin position="56"/>
        <end position="78"/>
    </location>
</feature>
<name>A0ABV8D1D9_9STRE</name>
<protein>
    <submittedName>
        <fullName evidence="2">Energy-coupled thiamine transporter ThiT</fullName>
    </submittedName>
</protein>
<feature type="transmembrane region" description="Helical" evidence="1">
    <location>
        <begin position="7"/>
        <end position="25"/>
    </location>
</feature>
<dbReference type="EMBL" id="JBHSAC010000037">
    <property type="protein sequence ID" value="MFC3931972.1"/>
    <property type="molecule type" value="Genomic_DNA"/>
</dbReference>
<comment type="caution">
    <text evidence="2">The sequence shown here is derived from an EMBL/GenBank/DDBJ whole genome shotgun (WGS) entry which is preliminary data.</text>
</comment>
<evidence type="ECO:0000313" key="3">
    <source>
        <dbReference type="Proteomes" id="UP001595901"/>
    </source>
</evidence>
<dbReference type="NCBIfam" id="TIGR02357">
    <property type="entry name" value="ECF_ThiT_YuaJ"/>
    <property type="match status" value="1"/>
</dbReference>
<feature type="transmembrane region" description="Helical" evidence="1">
    <location>
        <begin position="116"/>
        <end position="145"/>
    </location>
</feature>